<dbReference type="OrthoDB" id="3830421at2"/>
<dbReference type="EMBL" id="PYGK01000017">
    <property type="protein sequence ID" value="PSL23713.1"/>
    <property type="molecule type" value="Genomic_DNA"/>
</dbReference>
<proteinExistence type="predicted"/>
<sequence>MSKTPKNSGKSWTNNDLDRLNTLAAGNTPTRLIAWKMGRSEDSIRSKASDEGISLKPTNQSPYNRR</sequence>
<dbReference type="AlphaFoldDB" id="A0A2P8FPU4"/>
<accession>A0A2P8FPU4</accession>
<name>A0A2P8FPU4_9BACT</name>
<evidence type="ECO:0000256" key="1">
    <source>
        <dbReference type="SAM" id="MobiDB-lite"/>
    </source>
</evidence>
<comment type="caution">
    <text evidence="2">The sequence shown here is derived from an EMBL/GenBank/DDBJ whole genome shotgun (WGS) entry which is preliminary data.</text>
</comment>
<evidence type="ECO:0008006" key="4">
    <source>
        <dbReference type="Google" id="ProtNLM"/>
    </source>
</evidence>
<keyword evidence="3" id="KW-1185">Reference proteome</keyword>
<dbReference type="Proteomes" id="UP000240978">
    <property type="component" value="Unassembled WGS sequence"/>
</dbReference>
<feature type="compositionally biased region" description="Polar residues" evidence="1">
    <location>
        <begin position="56"/>
        <end position="66"/>
    </location>
</feature>
<organism evidence="2 3">
    <name type="scientific">Chitinophaga ginsengisoli</name>
    <dbReference type="NCBI Taxonomy" id="363837"/>
    <lineage>
        <taxon>Bacteria</taxon>
        <taxon>Pseudomonadati</taxon>
        <taxon>Bacteroidota</taxon>
        <taxon>Chitinophagia</taxon>
        <taxon>Chitinophagales</taxon>
        <taxon>Chitinophagaceae</taxon>
        <taxon>Chitinophaga</taxon>
    </lineage>
</organism>
<gene>
    <name evidence="2" type="ORF">CLV42_11769</name>
</gene>
<feature type="compositionally biased region" description="Basic and acidic residues" evidence="1">
    <location>
        <begin position="38"/>
        <end position="50"/>
    </location>
</feature>
<feature type="region of interest" description="Disordered" evidence="1">
    <location>
        <begin position="1"/>
        <end position="66"/>
    </location>
</feature>
<evidence type="ECO:0000313" key="2">
    <source>
        <dbReference type="EMBL" id="PSL23713.1"/>
    </source>
</evidence>
<protein>
    <recommendedName>
        <fullName evidence="4">GcrA cell cycle regulator</fullName>
    </recommendedName>
</protein>
<evidence type="ECO:0000313" key="3">
    <source>
        <dbReference type="Proteomes" id="UP000240978"/>
    </source>
</evidence>
<reference evidence="2 3" key="1">
    <citation type="submission" date="2018-03" db="EMBL/GenBank/DDBJ databases">
        <title>Genomic Encyclopedia of Archaeal and Bacterial Type Strains, Phase II (KMG-II): from individual species to whole genera.</title>
        <authorList>
            <person name="Goeker M."/>
        </authorList>
    </citation>
    <scope>NUCLEOTIDE SEQUENCE [LARGE SCALE GENOMIC DNA]</scope>
    <source>
        <strain evidence="2 3">DSM 18107</strain>
    </source>
</reference>
<feature type="compositionally biased region" description="Polar residues" evidence="1">
    <location>
        <begin position="1"/>
        <end position="15"/>
    </location>
</feature>